<keyword evidence="4" id="KW-1185">Reference proteome</keyword>
<feature type="transmembrane region" description="Helical" evidence="2">
    <location>
        <begin position="147"/>
        <end position="169"/>
    </location>
</feature>
<feature type="transmembrane region" description="Helical" evidence="2">
    <location>
        <begin position="213"/>
        <end position="234"/>
    </location>
</feature>
<organism evidence="3 4">
    <name type="scientific">Xylaria flabelliformis</name>
    <dbReference type="NCBI Taxonomy" id="2512241"/>
    <lineage>
        <taxon>Eukaryota</taxon>
        <taxon>Fungi</taxon>
        <taxon>Dikarya</taxon>
        <taxon>Ascomycota</taxon>
        <taxon>Pezizomycotina</taxon>
        <taxon>Sordariomycetes</taxon>
        <taxon>Xylariomycetidae</taxon>
        <taxon>Xylariales</taxon>
        <taxon>Xylariaceae</taxon>
        <taxon>Xylaria</taxon>
    </lineage>
</organism>
<evidence type="ECO:0000256" key="1">
    <source>
        <dbReference type="SAM" id="MobiDB-lite"/>
    </source>
</evidence>
<proteinExistence type="predicted"/>
<feature type="transmembrane region" description="Helical" evidence="2">
    <location>
        <begin position="87"/>
        <end position="114"/>
    </location>
</feature>
<evidence type="ECO:0000313" key="3">
    <source>
        <dbReference type="EMBL" id="TRX95729.1"/>
    </source>
</evidence>
<feature type="region of interest" description="Disordered" evidence="1">
    <location>
        <begin position="1"/>
        <end position="31"/>
    </location>
</feature>
<evidence type="ECO:0000313" key="4">
    <source>
        <dbReference type="Proteomes" id="UP000319160"/>
    </source>
</evidence>
<dbReference type="AlphaFoldDB" id="A0A553I696"/>
<comment type="caution">
    <text evidence="3">The sequence shown here is derived from an EMBL/GenBank/DDBJ whole genome shotgun (WGS) entry which is preliminary data.</text>
</comment>
<protein>
    <submittedName>
        <fullName evidence="3">Uncharacterized protein</fullName>
    </submittedName>
</protein>
<name>A0A553I696_9PEZI</name>
<accession>A0A553I696</accession>
<dbReference type="OrthoDB" id="5428040at2759"/>
<feature type="transmembrane region" description="Helical" evidence="2">
    <location>
        <begin position="670"/>
        <end position="695"/>
    </location>
</feature>
<keyword evidence="2" id="KW-1133">Transmembrane helix</keyword>
<evidence type="ECO:0000256" key="2">
    <source>
        <dbReference type="SAM" id="Phobius"/>
    </source>
</evidence>
<keyword evidence="2" id="KW-0812">Transmembrane</keyword>
<dbReference type="Proteomes" id="UP000319160">
    <property type="component" value="Unassembled WGS sequence"/>
</dbReference>
<sequence>MAGSTIHSSHNFPAPEPSISETAGSVSPPTPLEARLDAPFGSFNALNPAYRDSDAATGIQGVSRDKSEGNTGKGSVNGMRLPLRQSLGILSCATIFGGSALTLLAVGFLLFLWAGGGPIKGGTEAQPAWRAIMLHGWATQSVTLTSLLIRFISGAQAGLCTSMVAALLLEKRGVPISKVVQLSVTRSVKAGPLEFLYAITSRKTRRTVLKPEVLLLIILALTALAIQFSSTILISDFGTTLLVQHSNRTTINVALSPNGAGNIGSFVTFGNLDSSTVLFGEVDSRADSAPNQLGVSDTGTKRRAFLPYQKEERVSLQYFSGAAFSSVSRSTCIRPSMTATMMFTSEHWLSIAGTINYNQSLEDAGQNPTQQCYTSSSGDFFCLPETFNCTLPVSTDLSSHPLWPTAICHLPINPDMNSHTMPAWDQHSSPFDFTSGSWAHLVFATNFQKSYWAQIEQSGPVTLGEHIPYGEWVSNEVEPGKFLNTTFCFSALNTTVSSVTMTGNINQTEPNLAWNTTTDSFEISALQTLFGADGMHETPSQRGILTITGKIQDPAPLSAFNVNSTSVENATLASSITFGNGAAIGVWGNTGFGTSVGMCNHCVLFGGGVSDDIAALFQYIINTTGRSAVAIDTYLTMLSRSWYYSLLPKFDVPGNVSAAFVAEVLLPLRWSGLTAVIVLVATNTVLMWIILVLYIQRTRYTLAGNYWHAVAQLVSKETIPLLEKSSEMEDEDVKERLDLESEDFLVKIDQSVRDGRVTVVKV</sequence>
<feature type="compositionally biased region" description="Polar residues" evidence="1">
    <location>
        <begin position="1"/>
        <end position="11"/>
    </location>
</feature>
<dbReference type="EMBL" id="VFLP01000014">
    <property type="protein sequence ID" value="TRX95729.1"/>
    <property type="molecule type" value="Genomic_DNA"/>
</dbReference>
<keyword evidence="2" id="KW-0472">Membrane</keyword>
<reference evidence="4" key="1">
    <citation type="submission" date="2019-06" db="EMBL/GenBank/DDBJ databases">
        <title>Draft genome sequence of the griseofulvin-producing fungus Xylaria cubensis strain G536.</title>
        <authorList>
            <person name="Mead M.E."/>
            <person name="Raja H.A."/>
            <person name="Steenwyk J.L."/>
            <person name="Knowles S.L."/>
            <person name="Oberlies N.H."/>
            <person name="Rokas A."/>
        </authorList>
    </citation>
    <scope>NUCLEOTIDE SEQUENCE [LARGE SCALE GENOMIC DNA]</scope>
    <source>
        <strain evidence="4">G536</strain>
    </source>
</reference>
<gene>
    <name evidence="3" type="ORF">FHL15_003283</name>
</gene>